<accession>A0A834RDT0</accession>
<keyword evidence="1" id="KW-0109">Calcium transport</keyword>
<keyword evidence="1" id="KW-1133">Transmembrane helix</keyword>
<evidence type="ECO:0000313" key="4">
    <source>
        <dbReference type="Proteomes" id="UP000070412"/>
    </source>
</evidence>
<dbReference type="Proteomes" id="UP000070412">
    <property type="component" value="Unassembled WGS sequence"/>
</dbReference>
<keyword evidence="1" id="KW-0999">Mitochondrion inner membrane</keyword>
<keyword evidence="1" id="KW-0812">Transmembrane</keyword>
<reference evidence="3" key="3">
    <citation type="submission" date="2022-06" db="UniProtKB">
        <authorList>
            <consortium name="EnsemblMetazoa"/>
        </authorList>
    </citation>
    <scope>IDENTIFICATION</scope>
</reference>
<dbReference type="GO" id="GO:0051560">
    <property type="term" value="P:mitochondrial calcium ion homeostasis"/>
    <property type="evidence" value="ECO:0007669"/>
    <property type="project" value="UniProtKB-UniRule"/>
</dbReference>
<keyword evidence="1" id="KW-0106">Calcium</keyword>
<evidence type="ECO:0000313" key="2">
    <source>
        <dbReference type="EMBL" id="KAF7494959.1"/>
    </source>
</evidence>
<dbReference type="GO" id="GO:0036444">
    <property type="term" value="P:calcium import into the mitochondrion"/>
    <property type="evidence" value="ECO:0007669"/>
    <property type="project" value="UniProtKB-UniRule"/>
</dbReference>
<reference evidence="4" key="1">
    <citation type="journal article" date="2020" name="PLoS Negl. Trop. Dis.">
        <title>High-quality nuclear genome for Sarcoptes scabiei-A critical resource for a neglected parasite.</title>
        <authorList>
            <person name="Korhonen P.K."/>
            <person name="Gasser R.B."/>
            <person name="Ma G."/>
            <person name="Wang T."/>
            <person name="Stroehlein A.J."/>
            <person name="Young N.D."/>
            <person name="Ang C.S."/>
            <person name="Fernando D.D."/>
            <person name="Lu H.C."/>
            <person name="Taylor S."/>
            <person name="Reynolds S.L."/>
            <person name="Mofiz E."/>
            <person name="Najaraj S.H."/>
            <person name="Gowda H."/>
            <person name="Madugundu A."/>
            <person name="Renuse S."/>
            <person name="Holt D."/>
            <person name="Pandey A."/>
            <person name="Papenfuss A.T."/>
            <person name="Fischer K."/>
        </authorList>
    </citation>
    <scope>NUCLEOTIDE SEQUENCE [LARGE SCALE GENOMIC DNA]</scope>
</reference>
<dbReference type="Pfam" id="PF10161">
    <property type="entry name" value="DDDD"/>
    <property type="match status" value="1"/>
</dbReference>
<comment type="function">
    <text evidence="1">Essential regulatory subunit of the mitochondrial calcium uniporter complex (uniplex), a complex that mediates calcium uptake into mitochondria.</text>
</comment>
<evidence type="ECO:0000256" key="1">
    <source>
        <dbReference type="RuleBase" id="RU369077"/>
    </source>
</evidence>
<keyword evidence="1" id="KW-0406">Ion transport</keyword>
<dbReference type="GO" id="GO:1990246">
    <property type="term" value="C:uniplex complex"/>
    <property type="evidence" value="ECO:0007669"/>
    <property type="project" value="UniProtKB-UniRule"/>
</dbReference>
<keyword evidence="1" id="KW-0472">Membrane</keyword>
<comment type="subcellular location">
    <subcellularLocation>
        <location evidence="1">Mitochondrion inner membrane</location>
        <topology evidence="1">Single-pass membrane protein</topology>
    </subcellularLocation>
</comment>
<dbReference type="AlphaFoldDB" id="A0A834RDT0"/>
<dbReference type="EMBL" id="WVUK01000051">
    <property type="protein sequence ID" value="KAF7494959.1"/>
    <property type="molecule type" value="Genomic_DNA"/>
</dbReference>
<dbReference type="EnsemblMetazoa" id="SSS_1097s_mrna">
    <property type="protein sequence ID" value="KAF7494959.1"/>
    <property type="gene ID" value="SSS_1097"/>
</dbReference>
<sequence>MRTMMKILLMKQSKCINSLKLFYSKYDGKQIFFVSNLNNCVYNFGPNFLDKSVFRSLSNQTFMKCSTEAVLIRSLPILRRLIWTNLSALSGHHCCHSHRLITIDHSKQNTFNDNFKHENRSKTVSGSNSTIKNEKLKLQFIQDYLNSSQDLNLNQSAPEASFCEQDIVKEPPRERFGVLKAMIIIVSGIYFGAWLAMISAKLLEDLEIFVQNDDDTDDNDD</sequence>
<name>A0A834RDT0_SARSC</name>
<proteinExistence type="inferred from homology"/>
<organism evidence="2">
    <name type="scientific">Sarcoptes scabiei</name>
    <name type="common">Itch mite</name>
    <name type="synonym">Acarus scabiei</name>
    <dbReference type="NCBI Taxonomy" id="52283"/>
    <lineage>
        <taxon>Eukaryota</taxon>
        <taxon>Metazoa</taxon>
        <taxon>Ecdysozoa</taxon>
        <taxon>Arthropoda</taxon>
        <taxon>Chelicerata</taxon>
        <taxon>Arachnida</taxon>
        <taxon>Acari</taxon>
        <taxon>Acariformes</taxon>
        <taxon>Sarcoptiformes</taxon>
        <taxon>Astigmata</taxon>
        <taxon>Psoroptidia</taxon>
        <taxon>Sarcoptoidea</taxon>
        <taxon>Sarcoptidae</taxon>
        <taxon>Sarcoptinae</taxon>
        <taxon>Sarcoptes</taxon>
    </lineage>
</organism>
<protein>
    <recommendedName>
        <fullName evidence="1">Essential MCU regulator, mitochondrial</fullName>
    </recommendedName>
    <alternativeName>
        <fullName evidence="1">Single-pass membrane protein with aspartate-rich tail 1, mitochondrial</fullName>
    </alternativeName>
</protein>
<dbReference type="OrthoDB" id="10039145at2759"/>
<gene>
    <name evidence="2" type="ORF">SSS_1097</name>
</gene>
<keyword evidence="1" id="KW-0496">Mitochondrion</keyword>
<keyword evidence="1" id="KW-0813">Transport</keyword>
<keyword evidence="1" id="KW-0809">Transit peptide</keyword>
<feature type="transmembrane region" description="Helical" evidence="1">
    <location>
        <begin position="178"/>
        <end position="197"/>
    </location>
</feature>
<comment type="subunit">
    <text evidence="1">Component of the uniplex complex. Interacts (via the transmembrane region) with MCU (via the first transmembrane region); the interaction is direct.</text>
</comment>
<comment type="similarity">
    <text evidence="1">Belongs to the SMDT1/EMRE family.</text>
</comment>
<dbReference type="InterPro" id="IPR018782">
    <property type="entry name" value="MCU_reg"/>
</dbReference>
<reference evidence="2" key="2">
    <citation type="submission" date="2020-01" db="EMBL/GenBank/DDBJ databases">
        <authorList>
            <person name="Korhonen P.K.K."/>
            <person name="Guangxu M.G."/>
            <person name="Wang T.W."/>
            <person name="Stroehlein A.J.S."/>
            <person name="Young N.D."/>
            <person name="Ang C.-S.A."/>
            <person name="Fernando D.W.F."/>
            <person name="Lu H.L."/>
            <person name="Taylor S.T."/>
            <person name="Ehtesham M.E.M."/>
            <person name="Najaraj S.H.N."/>
            <person name="Harsha G.H.G."/>
            <person name="Madugundu A.M."/>
            <person name="Renuse S.R."/>
            <person name="Holt D.H."/>
            <person name="Pandey A.P."/>
            <person name="Papenfuss A.P."/>
            <person name="Gasser R.B.G."/>
            <person name="Fischer K.F."/>
        </authorList>
    </citation>
    <scope>NUCLEOTIDE SEQUENCE</scope>
    <source>
        <strain evidence="2">SSS_KF_BRIS2020</strain>
    </source>
</reference>
<evidence type="ECO:0000313" key="3">
    <source>
        <dbReference type="EnsemblMetazoa" id="KAF7494959.1"/>
    </source>
</evidence>
<keyword evidence="4" id="KW-1185">Reference proteome</keyword>